<evidence type="ECO:0000256" key="4">
    <source>
        <dbReference type="ARBA" id="ARBA00001947"/>
    </source>
</evidence>
<feature type="binding site" evidence="10 13">
    <location>
        <position position="54"/>
    </location>
    <ligand>
        <name>a divalent metal cation</name>
        <dbReference type="ChEBI" id="CHEBI:60240"/>
    </ligand>
</feature>
<evidence type="ECO:0000256" key="14">
    <source>
        <dbReference type="PIRSR" id="PIRSR001461-3"/>
    </source>
</evidence>
<feature type="binding site" evidence="10 14">
    <location>
        <position position="85"/>
    </location>
    <ligand>
        <name>substrate</name>
    </ligand>
</feature>
<accession>A0AB33L027</accession>
<comment type="cofactor">
    <cofactor evidence="3">
        <name>Co(2+)</name>
        <dbReference type="ChEBI" id="CHEBI:48828"/>
    </cofactor>
</comment>
<organism evidence="15">
    <name type="scientific">Tenacibaculum sp. Pbs-1</name>
    <dbReference type="NCBI Taxonomy" id="3238748"/>
    <lineage>
        <taxon>Bacteria</taxon>
        <taxon>Pseudomonadati</taxon>
        <taxon>Bacteroidota</taxon>
        <taxon>Flavobacteriia</taxon>
        <taxon>Flavobacteriales</taxon>
        <taxon>Flavobacteriaceae</taxon>
        <taxon>Tenacibaculum</taxon>
    </lineage>
</organism>
<keyword evidence="13" id="KW-0464">Manganese</keyword>
<dbReference type="FunFam" id="3.20.20.70:FF:000004">
    <property type="entry name" value="Ribulose-phosphate 3-epimerase"/>
    <property type="match status" value="1"/>
</dbReference>
<evidence type="ECO:0000256" key="8">
    <source>
        <dbReference type="ARBA" id="ARBA00022723"/>
    </source>
</evidence>
<dbReference type="SUPFAM" id="SSF51366">
    <property type="entry name" value="Ribulose-phoshate binding barrel"/>
    <property type="match status" value="1"/>
</dbReference>
<dbReference type="GO" id="GO:0006098">
    <property type="term" value="P:pentose-phosphate shunt"/>
    <property type="evidence" value="ECO:0007669"/>
    <property type="project" value="UniProtKB-UniRule"/>
</dbReference>
<dbReference type="GO" id="GO:0046872">
    <property type="term" value="F:metal ion binding"/>
    <property type="evidence" value="ECO:0007669"/>
    <property type="project" value="UniProtKB-UniRule"/>
</dbReference>
<dbReference type="PROSITE" id="PS01086">
    <property type="entry name" value="RIBUL_P_3_EPIMER_2"/>
    <property type="match status" value="1"/>
</dbReference>
<sequence length="237" mass="26021">MPLVLTIFAHNNNTTTYILMEKLVAPSILAADFGNLQRDVEMVNDSKADWFHIDIMDGVFVPNISFGMPVLKSITKHANKTIDVHLMIVDPDRYIQTFADLGADILTVHYEACTHLHRTVQAIKAAGMKAGVALNPHTPIAVLEDIIKDLDVVCIMSVNPGFGGQSFIENTYKKIQQLKNLIEFSEASTLIEIDGGVTDQNANKLVEVGANVLVAGSFVFKSDNPTETIENLKTIIN</sequence>
<keyword evidence="8 10" id="KW-0479">Metal-binding</keyword>
<feature type="binding site" evidence="10 14">
    <location>
        <position position="27"/>
    </location>
    <ligand>
        <name>substrate</name>
    </ligand>
</feature>
<feature type="binding site" evidence="14">
    <location>
        <position position="196"/>
    </location>
    <ligand>
        <name>substrate</name>
    </ligand>
</feature>
<evidence type="ECO:0000256" key="3">
    <source>
        <dbReference type="ARBA" id="ARBA00001941"/>
    </source>
</evidence>
<dbReference type="CDD" id="cd00429">
    <property type="entry name" value="RPE"/>
    <property type="match status" value="1"/>
</dbReference>
<evidence type="ECO:0000256" key="5">
    <source>
        <dbReference type="ARBA" id="ARBA00001954"/>
    </source>
</evidence>
<feature type="active site" description="Proton donor" evidence="10 12">
    <location>
        <position position="194"/>
    </location>
</feature>
<comment type="cofactor">
    <cofactor evidence="10 13">
        <name>a divalent metal cation</name>
        <dbReference type="ChEBI" id="CHEBI:60240"/>
    </cofactor>
    <text evidence="10 13">Binds 1 divalent metal cation per subunit.</text>
</comment>
<comment type="function">
    <text evidence="10">Catalyzes the reversible epimerization of D-ribulose 5-phosphate to D-xylulose 5-phosphate.</text>
</comment>
<dbReference type="EMBL" id="AP035888">
    <property type="protein sequence ID" value="BFP69163.1"/>
    <property type="molecule type" value="Genomic_DNA"/>
</dbReference>
<keyword evidence="9 10" id="KW-0413">Isomerase</keyword>
<keyword evidence="13" id="KW-0862">Zinc</keyword>
<evidence type="ECO:0000313" key="15">
    <source>
        <dbReference type="EMBL" id="BFP69163.1"/>
    </source>
</evidence>
<keyword evidence="10 11" id="KW-0119">Carbohydrate metabolism</keyword>
<comment type="cofactor">
    <cofactor evidence="4">
        <name>Zn(2+)</name>
        <dbReference type="ChEBI" id="CHEBI:29105"/>
    </cofactor>
</comment>
<keyword evidence="13" id="KW-0170">Cobalt</keyword>
<gene>
    <name evidence="10 15" type="primary">rpe</name>
    <name evidence="15" type="ORF">Pbs1_25060</name>
</gene>
<evidence type="ECO:0000256" key="10">
    <source>
        <dbReference type="HAMAP-Rule" id="MF_02227"/>
    </source>
</evidence>
<name>A0AB33L027_9FLAO</name>
<evidence type="ECO:0000256" key="11">
    <source>
        <dbReference type="PIRNR" id="PIRNR001461"/>
    </source>
</evidence>
<feature type="binding site" evidence="10 14">
    <location>
        <begin position="216"/>
        <end position="217"/>
    </location>
    <ligand>
        <name>substrate</name>
    </ligand>
</feature>
<feature type="binding site" evidence="10 14">
    <location>
        <begin position="161"/>
        <end position="164"/>
    </location>
    <ligand>
        <name>substrate</name>
    </ligand>
</feature>
<comment type="similarity">
    <text evidence="6 10 11">Belongs to the ribulose-phosphate 3-epimerase family.</text>
</comment>
<dbReference type="AlphaFoldDB" id="A0AB33L027"/>
<dbReference type="PROSITE" id="PS01085">
    <property type="entry name" value="RIBUL_P_3_EPIMER_1"/>
    <property type="match status" value="1"/>
</dbReference>
<dbReference type="PIRSF" id="PIRSF001461">
    <property type="entry name" value="RPE"/>
    <property type="match status" value="1"/>
</dbReference>
<evidence type="ECO:0000256" key="2">
    <source>
        <dbReference type="ARBA" id="ARBA00001936"/>
    </source>
</evidence>
<dbReference type="GO" id="GO:0004750">
    <property type="term" value="F:D-ribulose-phosphate 3-epimerase activity"/>
    <property type="evidence" value="ECO:0007669"/>
    <property type="project" value="UniProtKB-UniRule"/>
</dbReference>
<dbReference type="HAMAP" id="MF_02227">
    <property type="entry name" value="RPE"/>
    <property type="match status" value="1"/>
</dbReference>
<dbReference type="Gene3D" id="3.20.20.70">
    <property type="entry name" value="Aldolase class I"/>
    <property type="match status" value="1"/>
</dbReference>
<evidence type="ECO:0000256" key="7">
    <source>
        <dbReference type="ARBA" id="ARBA00013188"/>
    </source>
</evidence>
<comment type="catalytic activity">
    <reaction evidence="1 10 11">
        <text>D-ribulose 5-phosphate = D-xylulose 5-phosphate</text>
        <dbReference type="Rhea" id="RHEA:13677"/>
        <dbReference type="ChEBI" id="CHEBI:57737"/>
        <dbReference type="ChEBI" id="CHEBI:58121"/>
        <dbReference type="EC" id="5.1.3.1"/>
    </reaction>
</comment>
<feature type="active site" description="Proton acceptor" evidence="10 12">
    <location>
        <position position="54"/>
    </location>
</feature>
<dbReference type="NCBIfam" id="NF004076">
    <property type="entry name" value="PRK05581.1-4"/>
    <property type="match status" value="1"/>
</dbReference>
<protein>
    <recommendedName>
        <fullName evidence="7 10">Ribulose-phosphate 3-epimerase</fullName>
        <ecNumber evidence="7 10">5.1.3.1</ecNumber>
    </recommendedName>
</protein>
<evidence type="ECO:0000256" key="6">
    <source>
        <dbReference type="ARBA" id="ARBA00009541"/>
    </source>
</evidence>
<feature type="binding site" evidence="10 13">
    <location>
        <position position="194"/>
    </location>
    <ligand>
        <name>a divalent metal cation</name>
        <dbReference type="ChEBI" id="CHEBI:60240"/>
    </ligand>
</feature>
<dbReference type="InterPro" id="IPR011060">
    <property type="entry name" value="RibuloseP-bd_barrel"/>
</dbReference>
<dbReference type="InterPro" id="IPR013785">
    <property type="entry name" value="Aldolase_TIM"/>
</dbReference>
<comment type="cofactor">
    <cofactor evidence="5">
        <name>Fe(2+)</name>
        <dbReference type="ChEBI" id="CHEBI:29033"/>
    </cofactor>
</comment>
<reference evidence="15" key="1">
    <citation type="submission" date="2024-08" db="EMBL/GenBank/DDBJ databases">
        <title>Whole genome sequence of Tenacibaculum sp. strain pbs-1 associated with black-spot shell disease in Akoya pearl oysters.</title>
        <authorList>
            <person name="Sakatoku A."/>
            <person name="Suzuki T."/>
            <person name="Hatano K."/>
            <person name="Seki M."/>
            <person name="Tanaka D."/>
            <person name="Nakamura S."/>
            <person name="Suzuki N."/>
            <person name="Isshiki T."/>
        </authorList>
    </citation>
    <scope>NUCLEOTIDE SEQUENCE</scope>
    <source>
        <strain evidence="15">Pbs-1</strain>
    </source>
</reference>
<comment type="cofactor">
    <cofactor evidence="2">
        <name>Mn(2+)</name>
        <dbReference type="ChEBI" id="CHEBI:29035"/>
    </cofactor>
</comment>
<feature type="binding site" evidence="10 13">
    <location>
        <position position="85"/>
    </location>
    <ligand>
        <name>a divalent metal cation</name>
        <dbReference type="ChEBI" id="CHEBI:60240"/>
    </ligand>
</feature>
<proteinExistence type="inferred from homology"/>
<comment type="pathway">
    <text evidence="10">Carbohydrate degradation.</text>
</comment>
<dbReference type="InterPro" id="IPR000056">
    <property type="entry name" value="Ribul_P_3_epim-like"/>
</dbReference>
<dbReference type="PANTHER" id="PTHR11749">
    <property type="entry name" value="RIBULOSE-5-PHOSPHATE-3-EPIMERASE"/>
    <property type="match status" value="1"/>
</dbReference>
<dbReference type="NCBIfam" id="TIGR01163">
    <property type="entry name" value="rpe"/>
    <property type="match status" value="1"/>
</dbReference>
<feature type="binding site" evidence="10 13">
    <location>
        <position position="52"/>
    </location>
    <ligand>
        <name>a divalent metal cation</name>
        <dbReference type="ChEBI" id="CHEBI:60240"/>
    </ligand>
</feature>
<evidence type="ECO:0000256" key="1">
    <source>
        <dbReference type="ARBA" id="ARBA00001782"/>
    </source>
</evidence>
<evidence type="ECO:0000256" key="12">
    <source>
        <dbReference type="PIRSR" id="PIRSR001461-1"/>
    </source>
</evidence>
<dbReference type="GO" id="GO:0005737">
    <property type="term" value="C:cytoplasm"/>
    <property type="evidence" value="ECO:0007669"/>
    <property type="project" value="UniProtKB-ARBA"/>
</dbReference>
<dbReference type="Pfam" id="PF00834">
    <property type="entry name" value="Ribul_P_3_epim"/>
    <property type="match status" value="1"/>
</dbReference>
<dbReference type="EC" id="5.1.3.1" evidence="7 10"/>
<feature type="binding site" evidence="10">
    <location>
        <begin position="194"/>
        <end position="196"/>
    </location>
    <ligand>
        <name>substrate</name>
    </ligand>
</feature>
<dbReference type="GO" id="GO:0019323">
    <property type="term" value="P:pentose catabolic process"/>
    <property type="evidence" value="ECO:0007669"/>
    <property type="project" value="UniProtKB-UniRule"/>
</dbReference>
<evidence type="ECO:0000256" key="9">
    <source>
        <dbReference type="ARBA" id="ARBA00023235"/>
    </source>
</evidence>
<evidence type="ECO:0000256" key="13">
    <source>
        <dbReference type="PIRSR" id="PIRSR001461-2"/>
    </source>
</evidence>
<dbReference type="InterPro" id="IPR026019">
    <property type="entry name" value="Ribul_P_3_epim"/>
</dbReference>